<dbReference type="RefSeq" id="WP_120711560.1">
    <property type="nucleotide sequence ID" value="NZ_RBCJ01000002.1"/>
</dbReference>
<dbReference type="GO" id="GO:0006508">
    <property type="term" value="P:proteolysis"/>
    <property type="evidence" value="ECO:0007669"/>
    <property type="project" value="UniProtKB-KW"/>
</dbReference>
<evidence type="ECO:0000313" key="10">
    <source>
        <dbReference type="EMBL" id="RKN81401.1"/>
    </source>
</evidence>
<evidence type="ECO:0000256" key="1">
    <source>
        <dbReference type="ARBA" id="ARBA00008721"/>
    </source>
</evidence>
<protein>
    <recommendedName>
        <fullName evidence="9">Peptidase M43 pregnancy-associated plasma-A domain-containing protein</fullName>
    </recommendedName>
</protein>
<dbReference type="PANTHER" id="PTHR47466:SF1">
    <property type="entry name" value="METALLOPROTEASE MEP1 (AFU_ORTHOLOGUE AFUA_1G07730)-RELATED"/>
    <property type="match status" value="1"/>
</dbReference>
<dbReference type="Gene3D" id="3.40.390.10">
    <property type="entry name" value="Collagenase (Catalytic Domain)"/>
    <property type="match status" value="1"/>
</dbReference>
<keyword evidence="5" id="KW-0378">Hydrolase</keyword>
<keyword evidence="8" id="KW-1015">Disulfide bond</keyword>
<dbReference type="PROSITE" id="PS51257">
    <property type="entry name" value="PROKAR_LIPOPROTEIN"/>
    <property type="match status" value="1"/>
</dbReference>
<evidence type="ECO:0000256" key="2">
    <source>
        <dbReference type="ARBA" id="ARBA00022670"/>
    </source>
</evidence>
<proteinExistence type="inferred from homology"/>
<evidence type="ECO:0000313" key="11">
    <source>
        <dbReference type="Proteomes" id="UP000276603"/>
    </source>
</evidence>
<dbReference type="InterPro" id="IPR008754">
    <property type="entry name" value="Peptidase_M43"/>
</dbReference>
<gene>
    <name evidence="10" type="ORF">D7Z94_10770</name>
</gene>
<comment type="similarity">
    <text evidence="1">Belongs to the peptidase M43B family.</text>
</comment>
<dbReference type="EMBL" id="RBCJ01000002">
    <property type="protein sequence ID" value="RKN81401.1"/>
    <property type="molecule type" value="Genomic_DNA"/>
</dbReference>
<comment type="caution">
    <text evidence="10">The sequence shown here is derived from an EMBL/GenBank/DDBJ whole genome shotgun (WGS) entry which is preliminary data.</text>
</comment>
<evidence type="ECO:0000259" key="9">
    <source>
        <dbReference type="Pfam" id="PF05572"/>
    </source>
</evidence>
<accession>A0A3B0C948</accession>
<feature type="domain" description="Peptidase M43 pregnancy-associated plasma-A" evidence="9">
    <location>
        <begin position="204"/>
        <end position="291"/>
    </location>
</feature>
<sequence length="309" mass="34349">MTPRTNGKIQVQIALCIWILISSCTKDSTTTPVTPEPGDDIVFLPVVVHVIHSGESAGTGPNLSKERIIKQIEILNEDFRRKEGTKGYNDHPDGEDAKIEFVLAKQTPDGKSTNGINRIDTTKVKIPDLGYNQNHYAQYAYWNPSEYINIWTTPLPESTECLVLGNATGPETDLPGTQYLALPGPKDSEGILVNWIHFGESDIDCHAKYGRTLTHEMGHYLGLLHTWGGKDCTFNDYCDDTPAVDDAIYGRTPSTGCNGETVMIGNYMNYTDDEVMNIFTNDQIARMHYVLKNHDGRNSLIQSIGLKNP</sequence>
<reference evidence="10 11" key="1">
    <citation type="submission" date="2018-10" db="EMBL/GenBank/DDBJ databases">
        <title>Ulvibacterium marinum gen. nov., sp. nov., a novel marine bacterium of the family Flavobacteriaceae, isolated from a culture of the green alga Ulva prolifera.</title>
        <authorList>
            <person name="Zhang Z."/>
        </authorList>
    </citation>
    <scope>NUCLEOTIDE SEQUENCE [LARGE SCALE GENOMIC DNA]</scope>
    <source>
        <strain evidence="10 11">CCMM003</strain>
    </source>
</reference>
<dbReference type="Proteomes" id="UP000276603">
    <property type="component" value="Unassembled WGS sequence"/>
</dbReference>
<evidence type="ECO:0000256" key="8">
    <source>
        <dbReference type="ARBA" id="ARBA00023157"/>
    </source>
</evidence>
<dbReference type="Pfam" id="PF05572">
    <property type="entry name" value="Peptidase_M43"/>
    <property type="match status" value="1"/>
</dbReference>
<dbReference type="PANTHER" id="PTHR47466">
    <property type="match status" value="1"/>
</dbReference>
<evidence type="ECO:0000256" key="3">
    <source>
        <dbReference type="ARBA" id="ARBA00022723"/>
    </source>
</evidence>
<evidence type="ECO:0000256" key="6">
    <source>
        <dbReference type="ARBA" id="ARBA00022833"/>
    </source>
</evidence>
<keyword evidence="7" id="KW-0482">Metalloprotease</keyword>
<keyword evidence="4" id="KW-0732">Signal</keyword>
<dbReference type="InterPro" id="IPR024079">
    <property type="entry name" value="MetalloPept_cat_dom_sf"/>
</dbReference>
<organism evidence="10 11">
    <name type="scientific">Ulvibacterium marinum</name>
    <dbReference type="NCBI Taxonomy" id="2419782"/>
    <lineage>
        <taxon>Bacteria</taxon>
        <taxon>Pseudomonadati</taxon>
        <taxon>Bacteroidota</taxon>
        <taxon>Flavobacteriia</taxon>
        <taxon>Flavobacteriales</taxon>
        <taxon>Flavobacteriaceae</taxon>
        <taxon>Ulvibacterium</taxon>
    </lineage>
</organism>
<dbReference type="GO" id="GO:0008237">
    <property type="term" value="F:metallopeptidase activity"/>
    <property type="evidence" value="ECO:0007669"/>
    <property type="project" value="UniProtKB-KW"/>
</dbReference>
<evidence type="ECO:0000256" key="7">
    <source>
        <dbReference type="ARBA" id="ARBA00023049"/>
    </source>
</evidence>
<name>A0A3B0C948_9FLAO</name>
<keyword evidence="11" id="KW-1185">Reference proteome</keyword>
<dbReference type="SUPFAM" id="SSF55486">
    <property type="entry name" value="Metalloproteases ('zincins'), catalytic domain"/>
    <property type="match status" value="1"/>
</dbReference>
<evidence type="ECO:0000256" key="4">
    <source>
        <dbReference type="ARBA" id="ARBA00022729"/>
    </source>
</evidence>
<dbReference type="AlphaFoldDB" id="A0A3B0C948"/>
<keyword evidence="2" id="KW-0645">Protease</keyword>
<evidence type="ECO:0000256" key="5">
    <source>
        <dbReference type="ARBA" id="ARBA00022801"/>
    </source>
</evidence>
<dbReference type="GO" id="GO:0046872">
    <property type="term" value="F:metal ion binding"/>
    <property type="evidence" value="ECO:0007669"/>
    <property type="project" value="UniProtKB-KW"/>
</dbReference>
<keyword evidence="3" id="KW-0479">Metal-binding</keyword>
<dbReference type="OrthoDB" id="6278496at2"/>
<keyword evidence="6" id="KW-0862">Zinc</keyword>